<evidence type="ECO:0000256" key="5">
    <source>
        <dbReference type="ARBA" id="ARBA00022692"/>
    </source>
</evidence>
<dbReference type="InterPro" id="IPR038770">
    <property type="entry name" value="Na+/solute_symporter_sf"/>
</dbReference>
<feature type="transmembrane region" description="Helical" evidence="8">
    <location>
        <begin position="265"/>
        <end position="285"/>
    </location>
</feature>
<sequence>MLLYTFLNAIQGVLVILFVLMLGYFLAKYRWFDSKVSDLFAKVVVNVSLPLYMIANLTSTFTKNELAHSARGLLIPFLSILLSYSVAVIIAKVANVKAHRRGLFAAIFSLSNSIFVGLPMSLALFGDVATPYTLLYYMANTTIWWTLGVYGIIRDNKTENQKVLNIDTLKRIFNPPLIGFLIGVGLVLLQIKLPKFIFDSFKMVGGLTTPLSIFCVGITMYEMGFKNFRLDKDSILVFAGRFLVTPFITWLLSHFIPVPKLMRDVFIIMSAMPVMVNSAIISRVYNGDYEFATAMITYSTVFSVVIMPFLMVLIKII</sequence>
<dbReference type="PANTHER" id="PTHR36838">
    <property type="entry name" value="AUXIN EFFLUX CARRIER FAMILY PROTEIN"/>
    <property type="match status" value="1"/>
</dbReference>
<evidence type="ECO:0000313" key="10">
    <source>
        <dbReference type="Proteomes" id="UP000000256"/>
    </source>
</evidence>
<dbReference type="Gene3D" id="1.20.1530.20">
    <property type="match status" value="1"/>
</dbReference>
<evidence type="ECO:0000256" key="6">
    <source>
        <dbReference type="ARBA" id="ARBA00022989"/>
    </source>
</evidence>
<dbReference type="eggNOG" id="COG0679">
    <property type="taxonomic scope" value="Bacteria"/>
</dbReference>
<evidence type="ECO:0000256" key="1">
    <source>
        <dbReference type="ARBA" id="ARBA00004651"/>
    </source>
</evidence>
<feature type="transmembrane region" description="Helical" evidence="8">
    <location>
        <begin position="235"/>
        <end position="253"/>
    </location>
</feature>
<dbReference type="PANTHER" id="PTHR36838:SF1">
    <property type="entry name" value="SLR1864 PROTEIN"/>
    <property type="match status" value="1"/>
</dbReference>
<feature type="transmembrane region" description="Helical" evidence="8">
    <location>
        <begin position="103"/>
        <end position="122"/>
    </location>
</feature>
<accession>A4XH42</accession>
<evidence type="ECO:0000256" key="2">
    <source>
        <dbReference type="ARBA" id="ARBA00010145"/>
    </source>
</evidence>
<dbReference type="EMBL" id="CP000679">
    <property type="protein sequence ID" value="ABP66227.1"/>
    <property type="molecule type" value="Genomic_DNA"/>
</dbReference>
<comment type="subcellular location">
    <subcellularLocation>
        <location evidence="1">Cell membrane</location>
        <topology evidence="1">Multi-pass membrane protein</topology>
    </subcellularLocation>
</comment>
<feature type="transmembrane region" description="Helical" evidence="8">
    <location>
        <begin position="73"/>
        <end position="91"/>
    </location>
</feature>
<dbReference type="KEGG" id="csc:Csac_0601"/>
<comment type="similarity">
    <text evidence="2">Belongs to the auxin efflux carrier (TC 2.A.69) family.</text>
</comment>
<feature type="transmembrane region" description="Helical" evidence="8">
    <location>
        <begin position="134"/>
        <end position="153"/>
    </location>
</feature>
<keyword evidence="6 8" id="KW-1133">Transmembrane helix</keyword>
<evidence type="ECO:0000313" key="9">
    <source>
        <dbReference type="EMBL" id="ABP66227.1"/>
    </source>
</evidence>
<dbReference type="GO" id="GO:0055085">
    <property type="term" value="P:transmembrane transport"/>
    <property type="evidence" value="ECO:0007669"/>
    <property type="project" value="InterPro"/>
</dbReference>
<keyword evidence="4" id="KW-1003">Cell membrane</keyword>
<feature type="transmembrane region" description="Helical" evidence="8">
    <location>
        <begin position="39"/>
        <end position="61"/>
    </location>
</feature>
<feature type="transmembrane region" description="Helical" evidence="8">
    <location>
        <begin position="6"/>
        <end position="27"/>
    </location>
</feature>
<evidence type="ECO:0000256" key="8">
    <source>
        <dbReference type="SAM" id="Phobius"/>
    </source>
</evidence>
<dbReference type="STRING" id="351627.Csac_0601"/>
<dbReference type="HOGENOM" id="CLU_056175_1_2_9"/>
<feature type="transmembrane region" description="Helical" evidence="8">
    <location>
        <begin position="173"/>
        <end position="191"/>
    </location>
</feature>
<dbReference type="Proteomes" id="UP000000256">
    <property type="component" value="Chromosome"/>
</dbReference>
<evidence type="ECO:0000256" key="4">
    <source>
        <dbReference type="ARBA" id="ARBA00022475"/>
    </source>
</evidence>
<feature type="transmembrane region" description="Helical" evidence="8">
    <location>
        <begin position="203"/>
        <end position="223"/>
    </location>
</feature>
<keyword evidence="10" id="KW-1185">Reference proteome</keyword>
<organism evidence="9 10">
    <name type="scientific">Caldicellulosiruptor saccharolyticus (strain ATCC 43494 / DSM 8903 / Tp8T 6331)</name>
    <dbReference type="NCBI Taxonomy" id="351627"/>
    <lineage>
        <taxon>Bacteria</taxon>
        <taxon>Bacillati</taxon>
        <taxon>Bacillota</taxon>
        <taxon>Bacillota incertae sedis</taxon>
        <taxon>Caldicellulosiruptorales</taxon>
        <taxon>Caldicellulosiruptoraceae</taxon>
        <taxon>Caldicellulosiruptor</taxon>
    </lineage>
</organism>
<dbReference type="AlphaFoldDB" id="A4XH42"/>
<evidence type="ECO:0000256" key="3">
    <source>
        <dbReference type="ARBA" id="ARBA00022448"/>
    </source>
</evidence>
<proteinExistence type="inferred from homology"/>
<name>A4XH42_CALS8</name>
<gene>
    <name evidence="9" type="ordered locus">Csac_0601</name>
</gene>
<keyword evidence="3" id="KW-0813">Transport</keyword>
<dbReference type="Pfam" id="PF03547">
    <property type="entry name" value="Mem_trans"/>
    <property type="match status" value="1"/>
</dbReference>
<dbReference type="InterPro" id="IPR004776">
    <property type="entry name" value="Mem_transp_PIN-like"/>
</dbReference>
<protein>
    <submittedName>
        <fullName evidence="9">Auxin Efflux Carrier</fullName>
    </submittedName>
</protein>
<keyword evidence="5 8" id="KW-0812">Transmembrane</keyword>
<keyword evidence="7 8" id="KW-0472">Membrane</keyword>
<reference evidence="9 10" key="1">
    <citation type="journal article" date="2008" name="Appl. Environ. Microbiol.">
        <title>Hydrogenomics of the extremely thermophilic bacterium Caldicellulosiruptor saccharolyticus.</title>
        <authorList>
            <person name="van de Werken H.J."/>
            <person name="Verhaart M.R."/>
            <person name="VanFossen A.L."/>
            <person name="Willquist K."/>
            <person name="Lewis D.L."/>
            <person name="Nichols J.D."/>
            <person name="Goorissen H.P."/>
            <person name="Mongodin E.F."/>
            <person name="Nelson K.E."/>
            <person name="van Niel E.W."/>
            <person name="Stams A.J."/>
            <person name="Ward D.E."/>
            <person name="de Vos W.M."/>
            <person name="van der Oost J."/>
            <person name="Kelly R.M."/>
            <person name="Kengen S.W."/>
        </authorList>
    </citation>
    <scope>NUCLEOTIDE SEQUENCE [LARGE SCALE GENOMIC DNA]</scope>
    <source>
        <strain evidence="10">ATCC 43494 / DSM 8903 / Tp8T 6331</strain>
    </source>
</reference>
<dbReference type="GO" id="GO:0005886">
    <property type="term" value="C:plasma membrane"/>
    <property type="evidence" value="ECO:0007669"/>
    <property type="project" value="UniProtKB-SubCell"/>
</dbReference>
<feature type="transmembrane region" description="Helical" evidence="8">
    <location>
        <begin position="292"/>
        <end position="314"/>
    </location>
</feature>
<evidence type="ECO:0000256" key="7">
    <source>
        <dbReference type="ARBA" id="ARBA00023136"/>
    </source>
</evidence>